<dbReference type="PIRSF" id="PIRSF018250">
    <property type="entry name" value="Saccharopine_DH_Lys"/>
    <property type="match status" value="1"/>
</dbReference>
<reference evidence="5 6" key="1">
    <citation type="submission" date="2018-01" db="EMBL/GenBank/DDBJ databases">
        <title>A novel member of the phylum Bacteroidetes isolated from glacier ice.</title>
        <authorList>
            <person name="Liu Q."/>
            <person name="Xin Y.-H."/>
        </authorList>
    </citation>
    <scope>NUCLEOTIDE SEQUENCE [LARGE SCALE GENOMIC DNA]</scope>
    <source>
        <strain evidence="5 6">RB1R16</strain>
    </source>
</reference>
<evidence type="ECO:0000259" key="4">
    <source>
        <dbReference type="SMART" id="SM01003"/>
    </source>
</evidence>
<dbReference type="CDD" id="cd05199">
    <property type="entry name" value="SDH_like"/>
    <property type="match status" value="1"/>
</dbReference>
<feature type="active site" description="Proton acceptor" evidence="2">
    <location>
        <position position="73"/>
    </location>
</feature>
<accession>A0A2S7SRN4</accession>
<keyword evidence="3" id="KW-0520">NAD</keyword>
<evidence type="ECO:0000256" key="2">
    <source>
        <dbReference type="PIRSR" id="PIRSR018250-1"/>
    </source>
</evidence>
<evidence type="ECO:0000313" key="5">
    <source>
        <dbReference type="EMBL" id="PQJ09573.1"/>
    </source>
</evidence>
<dbReference type="Gene3D" id="3.40.50.720">
    <property type="entry name" value="NAD(P)-binding Rossmann-like Domain"/>
    <property type="match status" value="2"/>
</dbReference>
<dbReference type="OrthoDB" id="1141481at2"/>
<keyword evidence="6" id="KW-1185">Reference proteome</keyword>
<proteinExistence type="predicted"/>
<evidence type="ECO:0000256" key="3">
    <source>
        <dbReference type="PIRSR" id="PIRSR018250-3"/>
    </source>
</evidence>
<organism evidence="5 6">
    <name type="scientific">Flavipsychrobacter stenotrophus</name>
    <dbReference type="NCBI Taxonomy" id="2077091"/>
    <lineage>
        <taxon>Bacteria</taxon>
        <taxon>Pseudomonadati</taxon>
        <taxon>Bacteroidota</taxon>
        <taxon>Chitinophagia</taxon>
        <taxon>Chitinophagales</taxon>
        <taxon>Chitinophagaceae</taxon>
        <taxon>Flavipsychrobacter</taxon>
    </lineage>
</organism>
<feature type="domain" description="Alanine dehydrogenase/pyridine nucleotide transhydrogenase N-terminal" evidence="4">
    <location>
        <begin position="5"/>
        <end position="137"/>
    </location>
</feature>
<dbReference type="SMART" id="SM01003">
    <property type="entry name" value="AlaDh_PNT_N"/>
    <property type="match status" value="1"/>
</dbReference>
<dbReference type="RefSeq" id="WP_105040343.1">
    <property type="nucleotide sequence ID" value="NZ_PPSL01000005.1"/>
</dbReference>
<evidence type="ECO:0000256" key="1">
    <source>
        <dbReference type="ARBA" id="ARBA00023002"/>
    </source>
</evidence>
<dbReference type="AlphaFoldDB" id="A0A2S7SRN4"/>
<dbReference type="PANTHER" id="PTHR11133:SF22">
    <property type="entry name" value="ALPHA-AMINOADIPIC SEMIALDEHYDE SYNTHASE, MITOCHONDRIAL"/>
    <property type="match status" value="1"/>
</dbReference>
<evidence type="ECO:0000313" key="6">
    <source>
        <dbReference type="Proteomes" id="UP000239872"/>
    </source>
</evidence>
<feature type="active site" description="Proton donor" evidence="2">
    <location>
        <position position="91"/>
    </location>
</feature>
<keyword evidence="1" id="KW-0560">Oxidoreductase</keyword>
<dbReference type="GO" id="GO:0004754">
    <property type="term" value="F:saccharopine dehydrogenase (NAD+, L-lysine-forming) activity"/>
    <property type="evidence" value="ECO:0007669"/>
    <property type="project" value="InterPro"/>
</dbReference>
<dbReference type="Pfam" id="PF05222">
    <property type="entry name" value="AlaDh_PNT_N"/>
    <property type="match status" value="1"/>
</dbReference>
<sequence length="400" mass="45661">MLRIGLIRERKTLPDDRVAFTPKQCAYILAHYPDVQIVVEPSPRRCFADAEYAAEGIELNDNLNDCDILLGIKEVPVDSLLPGKTYFFFSHTKKKQPHNKKLMHALIEKNIRMIDYECLTHADNQRILGFGFYAGIVGAHNGLLTYGKKTGLYQLPAAHEVRSFKELIAAYEHIKLPNMKIVVTGSGKVAAGVLEVFTQLDIESVEPLDFLTHQYEYPVFTHLKGAGLYARKDNDIFLRDDFHAYPEAYKCLFSSYINQTDILMNGIYWEQRIARLFEKEEIKRNDWRIKVISDITCDVDGSVPINVGSSTIADPVYGIDRTDFSQTVPFLNNNDIIDVMAVDNLPNELPCDASQYFGTHFEKYILPEILKGDSDILRRATICENGKLTKKYEYLSDYAY</sequence>
<dbReference type="EMBL" id="PPSL01000005">
    <property type="protein sequence ID" value="PQJ09573.1"/>
    <property type="molecule type" value="Genomic_DNA"/>
</dbReference>
<comment type="caution">
    <text evidence="5">The sequence shown here is derived from an EMBL/GenBank/DDBJ whole genome shotgun (WGS) entry which is preliminary data.</text>
</comment>
<dbReference type="InterPro" id="IPR007886">
    <property type="entry name" value="AlaDH/PNT_N"/>
</dbReference>
<feature type="binding site" evidence="3">
    <location>
        <position position="241"/>
    </location>
    <ligand>
        <name>NAD(+)</name>
        <dbReference type="ChEBI" id="CHEBI:57540"/>
    </ligand>
</feature>
<protein>
    <submittedName>
        <fullName evidence="5">Alanine dehydrogenase</fullName>
    </submittedName>
</protein>
<gene>
    <name evidence="5" type="ORF">CJD36_016670</name>
</gene>
<dbReference type="InterPro" id="IPR027281">
    <property type="entry name" value="Lys1"/>
</dbReference>
<dbReference type="InterPro" id="IPR051168">
    <property type="entry name" value="AASS"/>
</dbReference>
<dbReference type="GO" id="GO:0009085">
    <property type="term" value="P:lysine biosynthetic process"/>
    <property type="evidence" value="ECO:0007669"/>
    <property type="project" value="InterPro"/>
</dbReference>
<dbReference type="Proteomes" id="UP000239872">
    <property type="component" value="Unassembled WGS sequence"/>
</dbReference>
<feature type="binding site" evidence="3">
    <location>
        <position position="268"/>
    </location>
    <ligand>
        <name>NAD(+)</name>
        <dbReference type="ChEBI" id="CHEBI:57540"/>
    </ligand>
</feature>
<name>A0A2S7SRN4_9BACT</name>
<dbReference type="SUPFAM" id="SSF52283">
    <property type="entry name" value="Formate/glycerate dehydrogenase catalytic domain-like"/>
    <property type="match status" value="1"/>
</dbReference>
<dbReference type="PANTHER" id="PTHR11133">
    <property type="entry name" value="SACCHAROPINE DEHYDROGENASE"/>
    <property type="match status" value="1"/>
</dbReference>